<comment type="caution">
    <text evidence="2">The sequence shown here is derived from an EMBL/GenBank/DDBJ whole genome shotgun (WGS) entry which is preliminary data.</text>
</comment>
<gene>
    <name evidence="2" type="ORF">PDIG_14750</name>
</gene>
<dbReference type="AlphaFoldDB" id="K9G6B3"/>
<reference evidence="3" key="1">
    <citation type="journal article" date="2012" name="BMC Genomics">
        <title>Genome sequence of the necrotrophic fungus Penicillium digitatum, the main postharvest pathogen of citrus.</title>
        <authorList>
            <person name="Marcet-Houben M."/>
            <person name="Ballester A.-R."/>
            <person name="de la Fuente B."/>
            <person name="Harries E."/>
            <person name="Marcos J.F."/>
            <person name="Gonzalez-Candelas L."/>
            <person name="Gabaldon T."/>
        </authorList>
    </citation>
    <scope>NUCLEOTIDE SEQUENCE [LARGE SCALE GENOMIC DNA]</scope>
    <source>
        <strain evidence="3">PHI26 / CECT 20796</strain>
    </source>
</reference>
<dbReference type="Proteomes" id="UP000009882">
    <property type="component" value="Unassembled WGS sequence"/>
</dbReference>
<keyword evidence="1" id="KW-1133">Transmembrane helix</keyword>
<feature type="transmembrane region" description="Helical" evidence="1">
    <location>
        <begin position="9"/>
        <end position="30"/>
    </location>
</feature>
<protein>
    <submittedName>
        <fullName evidence="2">Uncharacterized protein</fullName>
    </submittedName>
</protein>
<name>K9G6B3_PEND2</name>
<organism evidence="2 3">
    <name type="scientific">Penicillium digitatum (strain PHI26 / CECT 20796)</name>
    <name type="common">Green mold</name>
    <dbReference type="NCBI Taxonomy" id="1170229"/>
    <lineage>
        <taxon>Eukaryota</taxon>
        <taxon>Fungi</taxon>
        <taxon>Dikarya</taxon>
        <taxon>Ascomycota</taxon>
        <taxon>Pezizomycotina</taxon>
        <taxon>Eurotiomycetes</taxon>
        <taxon>Eurotiomycetidae</taxon>
        <taxon>Eurotiales</taxon>
        <taxon>Aspergillaceae</taxon>
        <taxon>Penicillium</taxon>
    </lineage>
</organism>
<accession>K9G6B3</accession>
<keyword evidence="1" id="KW-0812">Transmembrane</keyword>
<keyword evidence="3" id="KW-1185">Reference proteome</keyword>
<proteinExistence type="predicted"/>
<keyword evidence="1" id="KW-0472">Membrane</keyword>
<sequence length="36" mass="4191">MPHFTSRDYALILHGIHFILRVSLRVWIIGDPMLTA</sequence>
<dbReference type="InParanoid" id="K9G6B3"/>
<evidence type="ECO:0000313" key="2">
    <source>
        <dbReference type="EMBL" id="EKV17460.1"/>
    </source>
</evidence>
<evidence type="ECO:0000313" key="3">
    <source>
        <dbReference type="Proteomes" id="UP000009882"/>
    </source>
</evidence>
<dbReference type="HOGENOM" id="CLU_3359882_0_0_1"/>
<evidence type="ECO:0000256" key="1">
    <source>
        <dbReference type="SAM" id="Phobius"/>
    </source>
</evidence>
<dbReference type="EMBL" id="AKCT01000065">
    <property type="protein sequence ID" value="EKV17460.1"/>
    <property type="molecule type" value="Genomic_DNA"/>
</dbReference>